<evidence type="ECO:0000256" key="10">
    <source>
        <dbReference type="ARBA" id="ARBA00023136"/>
    </source>
</evidence>
<dbReference type="PANTHER" id="PTHR12966:SF0">
    <property type="entry name" value="NADH DEHYDROGENASE [UBIQUINONE] 1 ALPHA SUBCOMPLEX SUBUNIT 13"/>
    <property type="match status" value="1"/>
</dbReference>
<evidence type="ECO:0000256" key="12">
    <source>
        <dbReference type="SAM" id="MobiDB-lite"/>
    </source>
</evidence>
<keyword evidence="3 11" id="KW-0813">Transport</keyword>
<organism evidence="13 14">
    <name type="scientific">Klebsormidium nitens</name>
    <name type="common">Green alga</name>
    <name type="synonym">Ulothrix nitens</name>
    <dbReference type="NCBI Taxonomy" id="105231"/>
    <lineage>
        <taxon>Eukaryota</taxon>
        <taxon>Viridiplantae</taxon>
        <taxon>Streptophyta</taxon>
        <taxon>Klebsormidiophyceae</taxon>
        <taxon>Klebsormidiales</taxon>
        <taxon>Klebsormidiaceae</taxon>
        <taxon>Klebsormidium</taxon>
    </lineage>
</organism>
<dbReference type="Proteomes" id="UP000054558">
    <property type="component" value="Unassembled WGS sequence"/>
</dbReference>
<protein>
    <recommendedName>
        <fullName evidence="11">NADH dehydrogenase [ubiquinone] 1 alpha subcomplex subunit 13</fullName>
    </recommendedName>
</protein>
<keyword evidence="5 11" id="KW-0812">Transmembrane</keyword>
<keyword evidence="4 11" id="KW-0679">Respiratory chain</keyword>
<evidence type="ECO:0000256" key="3">
    <source>
        <dbReference type="ARBA" id="ARBA00022448"/>
    </source>
</evidence>
<evidence type="ECO:0000256" key="2">
    <source>
        <dbReference type="ARBA" id="ARBA00007312"/>
    </source>
</evidence>
<evidence type="ECO:0000256" key="6">
    <source>
        <dbReference type="ARBA" id="ARBA00022792"/>
    </source>
</evidence>
<gene>
    <name evidence="13" type="ORF">KFL_000750160</name>
</gene>
<keyword evidence="13" id="KW-0830">Ubiquinone</keyword>
<dbReference type="STRING" id="105231.A0A0U9HIW9"/>
<keyword evidence="10 11" id="KW-0472">Membrane</keyword>
<comment type="similarity">
    <text evidence="2 11">Belongs to the complex I NDUFA13 subunit family.</text>
</comment>
<dbReference type="OMA" id="YGIREQH"/>
<comment type="subcellular location">
    <subcellularLocation>
        <location evidence="1 11">Mitochondrion inner membrane</location>
        <topology evidence="1 11">Single-pass membrane protein</topology>
        <orientation evidence="1 11">Matrix side</orientation>
    </subcellularLocation>
</comment>
<name>A0A0U9HIW9_KLENI</name>
<dbReference type="GO" id="GO:0005743">
    <property type="term" value="C:mitochondrial inner membrane"/>
    <property type="evidence" value="ECO:0007669"/>
    <property type="project" value="UniProtKB-SubCell"/>
</dbReference>
<keyword evidence="6 11" id="KW-0999">Mitochondrion inner membrane</keyword>
<dbReference type="EMBL" id="DF237024">
    <property type="protein sequence ID" value="GAQ81248.1"/>
    <property type="molecule type" value="Genomic_DNA"/>
</dbReference>
<comment type="function">
    <text evidence="11">Complex I functions in the transfer of electrons from NADH to the respiratory chain. Accessory subunit of the mitochondrial membrane respiratory chain NADH dehydrogenase (Complex I), that is believed not to be involved in catalysis.</text>
</comment>
<dbReference type="Pfam" id="PF06212">
    <property type="entry name" value="GRIM-19"/>
    <property type="match status" value="1"/>
</dbReference>
<feature type="transmembrane region" description="Helical" evidence="11">
    <location>
        <begin position="45"/>
        <end position="62"/>
    </location>
</feature>
<evidence type="ECO:0000313" key="13">
    <source>
        <dbReference type="EMBL" id="GAQ81248.1"/>
    </source>
</evidence>
<evidence type="ECO:0000256" key="9">
    <source>
        <dbReference type="ARBA" id="ARBA00023128"/>
    </source>
</evidence>
<keyword evidence="8 11" id="KW-1133">Transmembrane helix</keyword>
<keyword evidence="9 11" id="KW-0496">Mitochondrion</keyword>
<evidence type="ECO:0000256" key="7">
    <source>
        <dbReference type="ARBA" id="ARBA00022982"/>
    </source>
</evidence>
<keyword evidence="7 11" id="KW-0249">Electron transport</keyword>
<reference evidence="13 14" key="1">
    <citation type="journal article" date="2014" name="Nat. Commun.">
        <title>Klebsormidium flaccidum genome reveals primary factors for plant terrestrial adaptation.</title>
        <authorList>
            <person name="Hori K."/>
            <person name="Maruyama F."/>
            <person name="Fujisawa T."/>
            <person name="Togashi T."/>
            <person name="Yamamoto N."/>
            <person name="Seo M."/>
            <person name="Sato S."/>
            <person name="Yamada T."/>
            <person name="Mori H."/>
            <person name="Tajima N."/>
            <person name="Moriyama T."/>
            <person name="Ikeuchi M."/>
            <person name="Watanabe M."/>
            <person name="Wada H."/>
            <person name="Kobayashi K."/>
            <person name="Saito M."/>
            <person name="Masuda T."/>
            <person name="Sasaki-Sekimoto Y."/>
            <person name="Mashiguchi K."/>
            <person name="Awai K."/>
            <person name="Shimojima M."/>
            <person name="Masuda S."/>
            <person name="Iwai M."/>
            <person name="Nobusawa T."/>
            <person name="Narise T."/>
            <person name="Kondo S."/>
            <person name="Saito H."/>
            <person name="Sato R."/>
            <person name="Murakawa M."/>
            <person name="Ihara Y."/>
            <person name="Oshima-Yamada Y."/>
            <person name="Ohtaka K."/>
            <person name="Satoh M."/>
            <person name="Sonobe K."/>
            <person name="Ishii M."/>
            <person name="Ohtani R."/>
            <person name="Kanamori-Sato M."/>
            <person name="Honoki R."/>
            <person name="Miyazaki D."/>
            <person name="Mochizuki H."/>
            <person name="Umetsu J."/>
            <person name="Higashi K."/>
            <person name="Shibata D."/>
            <person name="Kamiya Y."/>
            <person name="Sato N."/>
            <person name="Nakamura Y."/>
            <person name="Tabata S."/>
            <person name="Ida S."/>
            <person name="Kurokawa K."/>
            <person name="Ohta H."/>
        </authorList>
    </citation>
    <scope>NUCLEOTIDE SEQUENCE [LARGE SCALE GENOMIC DNA]</scope>
    <source>
        <strain evidence="13 14">NIES-2285</strain>
    </source>
</reference>
<evidence type="ECO:0000256" key="1">
    <source>
        <dbReference type="ARBA" id="ARBA00004298"/>
    </source>
</evidence>
<accession>A0A0U9HIW9</accession>
<sequence>MTEAAIRGRKGMSSVKDMPLLQDGPPPGGFPGVRYARRIPNTGPHGYTVFGIGAVAIMWGFYQVGQGNKIRAAYKMEKLSARYAVVPFLQAEEDARFVHAKQRQIENEAKIMKDVPGWVPGESVYNTKRWIPPPKPIGIMHQ</sequence>
<evidence type="ECO:0000313" key="14">
    <source>
        <dbReference type="Proteomes" id="UP000054558"/>
    </source>
</evidence>
<dbReference type="OrthoDB" id="3308at2759"/>
<evidence type="ECO:0000256" key="11">
    <source>
        <dbReference type="RuleBase" id="RU368034"/>
    </source>
</evidence>
<evidence type="ECO:0000256" key="8">
    <source>
        <dbReference type="ARBA" id="ARBA00022989"/>
    </source>
</evidence>
<proteinExistence type="inferred from homology"/>
<dbReference type="InterPro" id="IPR009346">
    <property type="entry name" value="GRIM-19"/>
</dbReference>
<feature type="region of interest" description="Disordered" evidence="12">
    <location>
        <begin position="1"/>
        <end position="23"/>
    </location>
</feature>
<dbReference type="GO" id="GO:0045271">
    <property type="term" value="C:respiratory chain complex I"/>
    <property type="evidence" value="ECO:0000318"/>
    <property type="project" value="GO_Central"/>
</dbReference>
<evidence type="ECO:0000256" key="5">
    <source>
        <dbReference type="ARBA" id="ARBA00022692"/>
    </source>
</evidence>
<dbReference type="PANTHER" id="PTHR12966">
    <property type="entry name" value="NADH DEHYDROGENASE UBIQUINONE 1 ALPHA SUBCOMPLEX SUBUNIT 13"/>
    <property type="match status" value="1"/>
</dbReference>
<keyword evidence="14" id="KW-1185">Reference proteome</keyword>
<evidence type="ECO:0000256" key="4">
    <source>
        <dbReference type="ARBA" id="ARBA00022660"/>
    </source>
</evidence>
<dbReference type="AlphaFoldDB" id="A0A0U9HIW9"/>